<dbReference type="EMBL" id="UINC01054453">
    <property type="protein sequence ID" value="SVB72179.1"/>
    <property type="molecule type" value="Genomic_DNA"/>
</dbReference>
<feature type="transmembrane region" description="Helical" evidence="1">
    <location>
        <begin position="12"/>
        <end position="36"/>
    </location>
</feature>
<keyword evidence="1" id="KW-1133">Transmembrane helix</keyword>
<accession>A0A382GB90</accession>
<reference evidence="2" key="1">
    <citation type="submission" date="2018-05" db="EMBL/GenBank/DDBJ databases">
        <authorList>
            <person name="Lanie J.A."/>
            <person name="Ng W.-L."/>
            <person name="Kazmierczak K.M."/>
            <person name="Andrzejewski T.M."/>
            <person name="Davidsen T.M."/>
            <person name="Wayne K.J."/>
            <person name="Tettelin H."/>
            <person name="Glass J.I."/>
            <person name="Rusch D."/>
            <person name="Podicherti R."/>
            <person name="Tsui H.-C.T."/>
            <person name="Winkler M.E."/>
        </authorList>
    </citation>
    <scope>NUCLEOTIDE SEQUENCE</scope>
</reference>
<dbReference type="AlphaFoldDB" id="A0A382GB90"/>
<evidence type="ECO:0000313" key="2">
    <source>
        <dbReference type="EMBL" id="SVB72179.1"/>
    </source>
</evidence>
<proteinExistence type="predicted"/>
<name>A0A382GB90_9ZZZZ</name>
<evidence type="ECO:0000256" key="1">
    <source>
        <dbReference type="SAM" id="Phobius"/>
    </source>
</evidence>
<protein>
    <submittedName>
        <fullName evidence="2">Uncharacterized protein</fullName>
    </submittedName>
</protein>
<organism evidence="2">
    <name type="scientific">marine metagenome</name>
    <dbReference type="NCBI Taxonomy" id="408172"/>
    <lineage>
        <taxon>unclassified sequences</taxon>
        <taxon>metagenomes</taxon>
        <taxon>ecological metagenomes</taxon>
    </lineage>
</organism>
<sequence length="58" mass="7001">MQAFRFSKFSLWKFLFFLSAPIIILTVIGFLGRFWWVFELACHFRVQYFMILALSTTL</sequence>
<keyword evidence="1" id="KW-0812">Transmembrane</keyword>
<keyword evidence="1" id="KW-0472">Membrane</keyword>
<feature type="non-terminal residue" evidence="2">
    <location>
        <position position="58"/>
    </location>
</feature>
<gene>
    <name evidence="2" type="ORF">METZ01_LOCUS225033</name>
</gene>